<organism evidence="5 6">
    <name type="scientific">Megalurothrips usitatus</name>
    <name type="common">bean blossom thrips</name>
    <dbReference type="NCBI Taxonomy" id="439358"/>
    <lineage>
        <taxon>Eukaryota</taxon>
        <taxon>Metazoa</taxon>
        <taxon>Ecdysozoa</taxon>
        <taxon>Arthropoda</taxon>
        <taxon>Hexapoda</taxon>
        <taxon>Insecta</taxon>
        <taxon>Pterygota</taxon>
        <taxon>Neoptera</taxon>
        <taxon>Paraneoptera</taxon>
        <taxon>Thysanoptera</taxon>
        <taxon>Terebrantia</taxon>
        <taxon>Thripoidea</taxon>
        <taxon>Thripidae</taxon>
        <taxon>Megalurothrips</taxon>
    </lineage>
</organism>
<dbReference type="InterPro" id="IPR043128">
    <property type="entry name" value="Rev_trsase/Diguanyl_cyclase"/>
</dbReference>
<evidence type="ECO:0000313" key="5">
    <source>
        <dbReference type="EMBL" id="KAJ1530260.1"/>
    </source>
</evidence>
<dbReference type="CDD" id="cd15457">
    <property type="entry name" value="NADAR"/>
    <property type="match status" value="1"/>
</dbReference>
<dbReference type="SUPFAM" id="SSF52949">
    <property type="entry name" value="Macro domain-like"/>
    <property type="match status" value="1"/>
</dbReference>
<keyword evidence="6" id="KW-1185">Reference proteome</keyword>
<dbReference type="InterPro" id="IPR012337">
    <property type="entry name" value="RNaseH-like_sf"/>
</dbReference>
<dbReference type="PANTHER" id="PTHR37984">
    <property type="entry name" value="PROTEIN CBG26694"/>
    <property type="match status" value="1"/>
</dbReference>
<keyword evidence="2" id="KW-0511">Multifunctional enzyme</keyword>
<dbReference type="PROSITE" id="PS50878">
    <property type="entry name" value="RT_POL"/>
    <property type="match status" value="1"/>
</dbReference>
<dbReference type="GO" id="GO:0003676">
    <property type="term" value="F:nucleic acid binding"/>
    <property type="evidence" value="ECO:0007669"/>
    <property type="project" value="InterPro"/>
</dbReference>
<comment type="caution">
    <text evidence="5">The sequence shown here is derived from an EMBL/GenBank/DDBJ whole genome shotgun (WGS) entry which is preliminary data.</text>
</comment>
<dbReference type="Gene3D" id="1.10.357.40">
    <property type="entry name" value="YbiA-like"/>
    <property type="match status" value="1"/>
</dbReference>
<dbReference type="Gene3D" id="3.30.70.270">
    <property type="match status" value="2"/>
</dbReference>
<dbReference type="Proteomes" id="UP001075354">
    <property type="component" value="Chromosome 2"/>
</dbReference>
<dbReference type="EC" id="2.7.7.49" evidence="1"/>
<dbReference type="EMBL" id="JAPTSV010000002">
    <property type="protein sequence ID" value="KAJ1530260.1"/>
    <property type="molecule type" value="Genomic_DNA"/>
</dbReference>
<proteinExistence type="predicted"/>
<dbReference type="Gene3D" id="3.40.220.10">
    <property type="entry name" value="Leucine Aminopeptidase, subunit E, domain 1"/>
    <property type="match status" value="1"/>
</dbReference>
<protein>
    <recommendedName>
        <fullName evidence="1">RNA-directed DNA polymerase</fullName>
        <ecNumber evidence="1">2.7.7.49</ecNumber>
    </recommendedName>
</protein>
<dbReference type="Gene3D" id="1.10.340.70">
    <property type="match status" value="1"/>
</dbReference>
<dbReference type="PANTHER" id="PTHR37984:SF5">
    <property type="entry name" value="PROTEIN NYNRIN-LIKE"/>
    <property type="match status" value="1"/>
</dbReference>
<feature type="domain" description="Integrase catalytic" evidence="4">
    <location>
        <begin position="779"/>
        <end position="940"/>
    </location>
</feature>
<dbReference type="InterPro" id="IPR037238">
    <property type="entry name" value="YbiA-like_sf"/>
</dbReference>
<dbReference type="InterPro" id="IPR050951">
    <property type="entry name" value="Retrovirus_Pol_polyprotein"/>
</dbReference>
<dbReference type="PROSITE" id="PS50994">
    <property type="entry name" value="INTEGRASE"/>
    <property type="match status" value="1"/>
</dbReference>
<dbReference type="SUPFAM" id="SSF53098">
    <property type="entry name" value="Ribonuclease H-like"/>
    <property type="match status" value="1"/>
</dbReference>
<dbReference type="GO" id="GO:0042575">
    <property type="term" value="C:DNA polymerase complex"/>
    <property type="evidence" value="ECO:0007669"/>
    <property type="project" value="UniProtKB-ARBA"/>
</dbReference>
<reference evidence="5" key="1">
    <citation type="submission" date="2022-12" db="EMBL/GenBank/DDBJ databases">
        <title>Chromosome-level genome assembly of the bean flower thrips Megalurothrips usitatus.</title>
        <authorList>
            <person name="Ma L."/>
            <person name="Liu Q."/>
            <person name="Li H."/>
            <person name="Cai W."/>
        </authorList>
    </citation>
    <scope>NUCLEOTIDE SEQUENCE</scope>
    <source>
        <strain evidence="5">Cailab_2022a</strain>
    </source>
</reference>
<dbReference type="SUPFAM" id="SSF143990">
    <property type="entry name" value="YbiA-like"/>
    <property type="match status" value="1"/>
</dbReference>
<dbReference type="InterPro" id="IPR036397">
    <property type="entry name" value="RNaseH_sf"/>
</dbReference>
<dbReference type="GO" id="GO:0015074">
    <property type="term" value="P:DNA integration"/>
    <property type="evidence" value="ECO:0007669"/>
    <property type="project" value="InterPro"/>
</dbReference>
<dbReference type="InterPro" id="IPR012816">
    <property type="entry name" value="NADAR"/>
</dbReference>
<evidence type="ECO:0000256" key="1">
    <source>
        <dbReference type="ARBA" id="ARBA00012493"/>
    </source>
</evidence>
<dbReference type="Pfam" id="PF17919">
    <property type="entry name" value="RT_RNaseH_2"/>
    <property type="match status" value="1"/>
</dbReference>
<evidence type="ECO:0000259" key="3">
    <source>
        <dbReference type="PROSITE" id="PS50878"/>
    </source>
</evidence>
<dbReference type="CDD" id="cd09274">
    <property type="entry name" value="RNase_HI_RT_Ty3"/>
    <property type="match status" value="1"/>
</dbReference>
<evidence type="ECO:0000256" key="2">
    <source>
        <dbReference type="ARBA" id="ARBA00023268"/>
    </source>
</evidence>
<dbReference type="Gene3D" id="3.30.420.10">
    <property type="entry name" value="Ribonuclease H-like superfamily/Ribonuclease H"/>
    <property type="match status" value="1"/>
</dbReference>
<dbReference type="SUPFAM" id="SSF56672">
    <property type="entry name" value="DNA/RNA polymerases"/>
    <property type="match status" value="1"/>
</dbReference>
<gene>
    <name evidence="5" type="ORF">ONE63_005182</name>
</gene>
<dbReference type="Pfam" id="PF08719">
    <property type="entry name" value="NADAR"/>
    <property type="match status" value="1"/>
</dbReference>
<accession>A0AAV7XVL7</accession>
<name>A0AAV7XVL7_9NEOP</name>
<dbReference type="InterPro" id="IPR000477">
    <property type="entry name" value="RT_dom"/>
</dbReference>
<dbReference type="InterPro" id="IPR041588">
    <property type="entry name" value="Integrase_H2C2"/>
</dbReference>
<dbReference type="InterPro" id="IPR001584">
    <property type="entry name" value="Integrase_cat-core"/>
</dbReference>
<dbReference type="InterPro" id="IPR041577">
    <property type="entry name" value="RT_RNaseH_2"/>
</dbReference>
<dbReference type="CDD" id="cd01647">
    <property type="entry name" value="RT_LTR"/>
    <property type="match status" value="1"/>
</dbReference>
<dbReference type="GO" id="GO:0003964">
    <property type="term" value="F:RNA-directed DNA polymerase activity"/>
    <property type="evidence" value="ECO:0007669"/>
    <property type="project" value="UniProtKB-EC"/>
</dbReference>
<sequence length="1380" mass="159474">MEVEKLHDGCLFVRSNAPVTVPAKKIKWVKVHIAPGIIEKDTVFIGNPHLFRNYKIHVSDFILTPCGRKVIQVTNTGNTPVLLSSSLNLAVDEDHENVFFTKANFNNVQNNKEKDNSLKFNINSDLLPDQKEKAQNLLAEFKDVFVSDVSELSKCNYPPIRFDYDKNKVVNQRNYRMSVDEKEFAEKYIQKLLDSDLIEYCTSVYCTPILVVPKQSHTPSNPSYRLVQDYRKLNKVLTDIKYPIPDQQDLIDSFQGKFWHSVTDTCSGYTQLEIHPDCRDVTAFDSPSGSRFRWKALPQGLSIAPALYALAMDHLLMKMKKQNKVVNYFDDTHIGTESFDQHLETLREYFELLREHKIQLNIKKSTFFQRKVTFLGFDVDGKEVSIPKKRINAITEMVPPKNKDELRSTLGVFGYNRRFIQNYSQKAYPLLALLRNDVEFKWEEEQQNSFELLKSSLSNPASLRLFDPQANNPFTVDASYKGLGVAYYQQDRETKRFHPVGFVSRKLKSSETKLPIYYLECSALVFAFVNFRCYVQNRNVQTEVLTDHESLQSLLKSPKPEGVLAKHILYLSQFKFTIRYRPGKTNIDADSLSRSPVDEAHLSVDEMVDQVFPDRFQNTLVSAVTTRGQFAKDQAAEQEAKLLDQKNKNNDNSELMSFVLNKSSIVKDLQSSDPELTAVIEQVQSQTLTAKNSNYRIREGLLYWEYDSKFLLVVPRSCRKYVLAEFHDNRGHRKTRHLTQNILFSLWWRTLQKDAEEYVRSCQYCMMTENNPRHKPGFLAPTPPDKMFSQISCDFVGKLKASKRKNEHFCIIVDYYTKFAWTRAVKTADTKTAIECLESYTLNFGLCDSYTTDSASYFTSFSFQEMLNKWDIFHKAFRRVPHCNGQCERTVKSLKDMLSQFLLQFEEDWDSYLEFATFLYNVNYHDTIKCSPFFAVHGYNPTTPGILQLKPNTDEKLADKLKRHSKVLTDLKSRIQKAQVHHKQAYDKGRQEVHYTIGQMVRVKNESDDISWPKKKVNWLGPYKVIGKKSDRFYFVLLKETDETGKVSEVVKEYHVVNIRPYFNRPADLQLQVIKPMSDININHVNGNVLNAPLDNVIAHCISANRKLGAGIAKTINDYFRIKYLIPTQQCTLGNAIRVESHGRVFYNLVTKDLHFDKPTYGNLETTLVALKTDMLANTHKFLAIPKIGCGRDSLELTAVLRILQKVFRNSGIQISMYHFTSNGCKIINDFHKEYDFLANSFYSPFIFRGKWFTSVEHAYEAEKATNSKDFEWIRGAENYKIARERAREVEIRENWADIRKNLVKLLVAAKFASNPHLAEKLEKTGDKFIIHENESCDNLFGSCVCDRHWRRPGDNLLGLMLMAVRSNLLSGEACALSLP</sequence>
<dbReference type="Pfam" id="PF00078">
    <property type="entry name" value="RVT_1"/>
    <property type="match status" value="1"/>
</dbReference>
<dbReference type="InterPro" id="IPR043502">
    <property type="entry name" value="DNA/RNA_pol_sf"/>
</dbReference>
<evidence type="ECO:0000259" key="4">
    <source>
        <dbReference type="PROSITE" id="PS50994"/>
    </source>
</evidence>
<dbReference type="FunFam" id="3.30.70.270:FF:000020">
    <property type="entry name" value="Transposon Tf2-6 polyprotein-like Protein"/>
    <property type="match status" value="1"/>
</dbReference>
<dbReference type="InterPro" id="IPR043472">
    <property type="entry name" value="Macro_dom-like"/>
</dbReference>
<dbReference type="Gene3D" id="3.10.10.10">
    <property type="entry name" value="HIV Type 1 Reverse Transcriptase, subunit A, domain 1"/>
    <property type="match status" value="1"/>
</dbReference>
<evidence type="ECO:0000313" key="6">
    <source>
        <dbReference type="Proteomes" id="UP001075354"/>
    </source>
</evidence>
<dbReference type="Pfam" id="PF17921">
    <property type="entry name" value="Integrase_H2C2"/>
    <property type="match status" value="1"/>
</dbReference>
<feature type="domain" description="Reverse transcriptase" evidence="3">
    <location>
        <begin position="193"/>
        <end position="379"/>
    </location>
</feature>